<feature type="binding site" evidence="9">
    <location>
        <position position="74"/>
    </location>
    <ligand>
        <name>substrate</name>
    </ligand>
</feature>
<dbReference type="PIRSF" id="PIRSF000722">
    <property type="entry name" value="Acetate_prop_kin"/>
    <property type="match status" value="1"/>
</dbReference>
<comment type="caution">
    <text evidence="9">Lacks conserved residue(s) required for the propagation of feature annotation.</text>
</comment>
<comment type="caution">
    <text evidence="11">The sequence shown here is derived from an EMBL/GenBank/DDBJ whole genome shotgun (WGS) entry which is preliminary data.</text>
</comment>
<feature type="site" description="Transition state stabilizer" evidence="9">
    <location>
        <position position="162"/>
    </location>
</feature>
<keyword evidence="3 9" id="KW-0808">Transferase</keyword>
<dbReference type="RefSeq" id="WP_189677478.1">
    <property type="nucleotide sequence ID" value="NZ_BNAQ01000007.1"/>
</dbReference>
<proteinExistence type="inferred from homology"/>
<comment type="similarity">
    <text evidence="1 9 10">Belongs to the acetokinase family.</text>
</comment>
<evidence type="ECO:0000256" key="3">
    <source>
        <dbReference type="ARBA" id="ARBA00022679"/>
    </source>
</evidence>
<evidence type="ECO:0000256" key="9">
    <source>
        <dbReference type="HAMAP-Rule" id="MF_00020"/>
    </source>
</evidence>
<dbReference type="PANTHER" id="PTHR21060:SF21">
    <property type="entry name" value="ACETATE KINASE"/>
    <property type="match status" value="1"/>
</dbReference>
<accession>A0ABQ3LT50</accession>
<dbReference type="GO" id="GO:0016301">
    <property type="term" value="F:kinase activity"/>
    <property type="evidence" value="ECO:0007669"/>
    <property type="project" value="UniProtKB-KW"/>
</dbReference>
<dbReference type="EC" id="2.7.2.1" evidence="9"/>
<comment type="cofactor">
    <cofactor evidence="9">
        <name>Mg(2+)</name>
        <dbReference type="ChEBI" id="CHEBI:18420"/>
    </cofactor>
    <cofactor evidence="9">
        <name>Mn(2+)</name>
        <dbReference type="ChEBI" id="CHEBI:29035"/>
    </cofactor>
    <text evidence="9">Mg(2+). Can also accept Mn(2+).</text>
</comment>
<feature type="site" description="Transition state stabilizer" evidence="9">
    <location>
        <position position="218"/>
    </location>
</feature>
<dbReference type="PROSITE" id="PS01075">
    <property type="entry name" value="ACETATE_KINASE_1"/>
    <property type="match status" value="1"/>
</dbReference>
<evidence type="ECO:0000256" key="8">
    <source>
        <dbReference type="ARBA" id="ARBA00022842"/>
    </source>
</evidence>
<feature type="binding site" evidence="9">
    <location>
        <begin position="307"/>
        <end position="311"/>
    </location>
    <ligand>
        <name>ATP</name>
        <dbReference type="ChEBI" id="CHEBI:30616"/>
    </ligand>
</feature>
<evidence type="ECO:0000256" key="10">
    <source>
        <dbReference type="RuleBase" id="RU003835"/>
    </source>
</evidence>
<keyword evidence="7 9" id="KW-0067">ATP-binding</keyword>
<comment type="pathway">
    <text evidence="9">Metabolic intermediate biosynthesis; acetyl-CoA biosynthesis; acetyl-CoA from acetate: step 1/2.</text>
</comment>
<keyword evidence="2 9" id="KW-0963">Cytoplasm</keyword>
<comment type="function">
    <text evidence="9">Catalyzes the formation of acetyl phosphate from acetate and ATP. Can also catalyze the reverse reaction.</text>
</comment>
<dbReference type="PRINTS" id="PR00471">
    <property type="entry name" value="ACETATEKNASE"/>
</dbReference>
<dbReference type="EMBL" id="BNAQ01000007">
    <property type="protein sequence ID" value="GHH24535.1"/>
    <property type="molecule type" value="Genomic_DNA"/>
</dbReference>
<evidence type="ECO:0000313" key="12">
    <source>
        <dbReference type="Proteomes" id="UP000652430"/>
    </source>
</evidence>
<dbReference type="Pfam" id="PF00871">
    <property type="entry name" value="Acetate_kinase"/>
    <property type="match status" value="1"/>
</dbReference>
<feature type="binding site" evidence="9">
    <location>
        <begin position="185"/>
        <end position="189"/>
    </location>
    <ligand>
        <name>ATP</name>
        <dbReference type="ChEBI" id="CHEBI:30616"/>
    </ligand>
</feature>
<evidence type="ECO:0000256" key="5">
    <source>
        <dbReference type="ARBA" id="ARBA00022741"/>
    </source>
</evidence>
<protein>
    <recommendedName>
        <fullName evidence="9">Acetate kinase</fullName>
        <ecNumber evidence="9">2.7.2.1</ecNumber>
    </recommendedName>
    <alternativeName>
        <fullName evidence="9">Acetokinase</fullName>
    </alternativeName>
</protein>
<evidence type="ECO:0000256" key="7">
    <source>
        <dbReference type="ARBA" id="ARBA00022840"/>
    </source>
</evidence>
<keyword evidence="6 9" id="KW-0418">Kinase</keyword>
<dbReference type="HAMAP" id="MF_00020">
    <property type="entry name" value="Acetate_kinase"/>
    <property type="match status" value="1"/>
</dbReference>
<keyword evidence="12" id="KW-1185">Reference proteome</keyword>
<feature type="binding site" evidence="9">
    <location>
        <begin position="260"/>
        <end position="262"/>
    </location>
    <ligand>
        <name>ATP</name>
        <dbReference type="ChEBI" id="CHEBI:30616"/>
    </ligand>
</feature>
<feature type="active site" description="Proton donor/acceptor" evidence="9">
    <location>
        <position position="131"/>
    </location>
</feature>
<comment type="subunit">
    <text evidence="9">Homodimer.</text>
</comment>
<dbReference type="PANTHER" id="PTHR21060">
    <property type="entry name" value="ACETATE KINASE"/>
    <property type="match status" value="1"/>
</dbReference>
<dbReference type="Gene3D" id="3.30.420.40">
    <property type="match status" value="2"/>
</dbReference>
<evidence type="ECO:0000313" key="11">
    <source>
        <dbReference type="EMBL" id="GHH24535.1"/>
    </source>
</evidence>
<dbReference type="SUPFAM" id="SSF53067">
    <property type="entry name" value="Actin-like ATPase domain"/>
    <property type="match status" value="2"/>
</dbReference>
<evidence type="ECO:0000256" key="1">
    <source>
        <dbReference type="ARBA" id="ARBA00008748"/>
    </source>
</evidence>
<dbReference type="PROSITE" id="PS01076">
    <property type="entry name" value="ACETATE_KINASE_2"/>
    <property type="match status" value="1"/>
</dbReference>
<sequence>MEQVNPAADRDVVLALNSGSSSLKFGLYDVGPTGVVELTTGAVEAMHFQDRLFERIEAALTEAKVPGPTAIGHRIVHGGPTLRRHSRIDDDVVAQLKEAVALAPLHGPASLALIRLAEAHYPALPQVACFDTVFHTTLPEIAYVLPIPRAMSSDGVRRYGFHGLSCASIVRQLGGELPDRLIIAHLGNGASVTAVKAGRSIDTSMGLTPTGGVVMGSRTGDLDPGVLLYLLREKGLDGSALEALVDNQSGLLGISGVSGDMRALHLAATEHPDARLAIDIFCYSVRKQIGAMAAVLGGVDMLVFTGGIGENDAAVRRSILGDPGWVGNFAVRVINAREDEQIARETHIVLADTGRL</sequence>
<keyword evidence="8 9" id="KW-0460">Magnesium</keyword>
<dbReference type="Proteomes" id="UP000652430">
    <property type="component" value="Unassembled WGS sequence"/>
</dbReference>
<evidence type="ECO:0000256" key="4">
    <source>
        <dbReference type="ARBA" id="ARBA00022723"/>
    </source>
</evidence>
<comment type="subcellular location">
    <subcellularLocation>
        <location evidence="9">Cytoplasm</location>
    </subcellularLocation>
</comment>
<gene>
    <name evidence="9 11" type="primary">ackA</name>
    <name evidence="11" type="ORF">GCM10008023_36690</name>
</gene>
<evidence type="ECO:0000256" key="2">
    <source>
        <dbReference type="ARBA" id="ARBA00022490"/>
    </source>
</evidence>
<evidence type="ECO:0000256" key="6">
    <source>
        <dbReference type="ARBA" id="ARBA00022777"/>
    </source>
</evidence>
<comment type="catalytic activity">
    <reaction evidence="9">
        <text>acetate + ATP = acetyl phosphate + ADP</text>
        <dbReference type="Rhea" id="RHEA:11352"/>
        <dbReference type="ChEBI" id="CHEBI:22191"/>
        <dbReference type="ChEBI" id="CHEBI:30089"/>
        <dbReference type="ChEBI" id="CHEBI:30616"/>
        <dbReference type="ChEBI" id="CHEBI:456216"/>
        <dbReference type="EC" id="2.7.2.1"/>
    </reaction>
</comment>
<dbReference type="InterPro" id="IPR023865">
    <property type="entry name" value="Aliphatic_acid_kinase_CS"/>
</dbReference>
<dbReference type="InterPro" id="IPR043129">
    <property type="entry name" value="ATPase_NBD"/>
</dbReference>
<organism evidence="11 12">
    <name type="scientific">Sphingomonas glacialis</name>
    <dbReference type="NCBI Taxonomy" id="658225"/>
    <lineage>
        <taxon>Bacteria</taxon>
        <taxon>Pseudomonadati</taxon>
        <taxon>Pseudomonadota</taxon>
        <taxon>Alphaproteobacteria</taxon>
        <taxon>Sphingomonadales</taxon>
        <taxon>Sphingomonadaceae</taxon>
        <taxon>Sphingomonas</taxon>
    </lineage>
</organism>
<reference evidence="12" key="1">
    <citation type="journal article" date="2019" name="Int. J. Syst. Evol. Microbiol.">
        <title>The Global Catalogue of Microorganisms (GCM) 10K type strain sequencing project: providing services to taxonomists for standard genome sequencing and annotation.</title>
        <authorList>
            <consortium name="The Broad Institute Genomics Platform"/>
            <consortium name="The Broad Institute Genome Sequencing Center for Infectious Disease"/>
            <person name="Wu L."/>
            <person name="Ma J."/>
        </authorList>
    </citation>
    <scope>NUCLEOTIDE SEQUENCE [LARGE SCALE GENOMIC DNA]</scope>
    <source>
        <strain evidence="12">CGMCC 1.8957</strain>
    </source>
</reference>
<dbReference type="InterPro" id="IPR004372">
    <property type="entry name" value="Ac/propionate_kinase"/>
</dbReference>
<keyword evidence="4 9" id="KW-0479">Metal-binding</keyword>
<dbReference type="InterPro" id="IPR000890">
    <property type="entry name" value="Aliphatic_acid_kin_short-chain"/>
</dbReference>
<keyword evidence="5 9" id="KW-0547">Nucleotide-binding</keyword>
<name>A0ABQ3LT50_9SPHN</name>